<name>A0A0F8ZUJ8_9ZZZZ</name>
<sequence length="57" mass="6350">CGNYDYDPYMHGMANGMIVILSVLTGREPELLDAPDKWRSDWTASPVCVEADEDTNS</sequence>
<comment type="caution">
    <text evidence="1">The sequence shown here is derived from an EMBL/GenBank/DDBJ whole genome shotgun (WGS) entry which is preliminary data.</text>
</comment>
<evidence type="ECO:0000313" key="1">
    <source>
        <dbReference type="EMBL" id="KKK89640.1"/>
    </source>
</evidence>
<gene>
    <name evidence="1" type="ORF">LCGC14_2731100</name>
</gene>
<proteinExistence type="predicted"/>
<feature type="non-terminal residue" evidence="1">
    <location>
        <position position="1"/>
    </location>
</feature>
<organism evidence="1">
    <name type="scientific">marine sediment metagenome</name>
    <dbReference type="NCBI Taxonomy" id="412755"/>
    <lineage>
        <taxon>unclassified sequences</taxon>
        <taxon>metagenomes</taxon>
        <taxon>ecological metagenomes</taxon>
    </lineage>
</organism>
<protein>
    <submittedName>
        <fullName evidence="1">Uncharacterized protein</fullName>
    </submittedName>
</protein>
<accession>A0A0F8ZUJ8</accession>
<reference evidence="1" key="1">
    <citation type="journal article" date="2015" name="Nature">
        <title>Complex archaea that bridge the gap between prokaryotes and eukaryotes.</title>
        <authorList>
            <person name="Spang A."/>
            <person name="Saw J.H."/>
            <person name="Jorgensen S.L."/>
            <person name="Zaremba-Niedzwiedzka K."/>
            <person name="Martijn J."/>
            <person name="Lind A.E."/>
            <person name="van Eijk R."/>
            <person name="Schleper C."/>
            <person name="Guy L."/>
            <person name="Ettema T.J."/>
        </authorList>
    </citation>
    <scope>NUCLEOTIDE SEQUENCE</scope>
</reference>
<dbReference type="EMBL" id="LAZR01049441">
    <property type="protein sequence ID" value="KKK89640.1"/>
    <property type="molecule type" value="Genomic_DNA"/>
</dbReference>
<dbReference type="AlphaFoldDB" id="A0A0F8ZUJ8"/>